<keyword evidence="2" id="KW-1185">Reference proteome</keyword>
<proteinExistence type="predicted"/>
<gene>
    <name evidence="1" type="ORF">FKW44_017540</name>
</gene>
<accession>A0A7T8JWR8</accession>
<dbReference type="EMBL" id="CP045901">
    <property type="protein sequence ID" value="QQP37314.1"/>
    <property type="molecule type" value="Genomic_DNA"/>
</dbReference>
<organism evidence="1 2">
    <name type="scientific">Caligus rogercresseyi</name>
    <name type="common">Sea louse</name>
    <dbReference type="NCBI Taxonomy" id="217165"/>
    <lineage>
        <taxon>Eukaryota</taxon>
        <taxon>Metazoa</taxon>
        <taxon>Ecdysozoa</taxon>
        <taxon>Arthropoda</taxon>
        <taxon>Crustacea</taxon>
        <taxon>Multicrustacea</taxon>
        <taxon>Hexanauplia</taxon>
        <taxon>Copepoda</taxon>
        <taxon>Siphonostomatoida</taxon>
        <taxon>Caligidae</taxon>
        <taxon>Caligus</taxon>
    </lineage>
</organism>
<evidence type="ECO:0000313" key="2">
    <source>
        <dbReference type="Proteomes" id="UP000595437"/>
    </source>
</evidence>
<dbReference type="Proteomes" id="UP000595437">
    <property type="component" value="Chromosome 12"/>
</dbReference>
<feature type="non-terminal residue" evidence="1">
    <location>
        <position position="54"/>
    </location>
</feature>
<name>A0A7T8JWR8_CALRO</name>
<sequence length="54" mass="6581">MDQWFHFERSLGHEKAIRKWVLCLLTIDHNRNHVSMAKFTNYDMNCSIICRTIR</sequence>
<protein>
    <submittedName>
        <fullName evidence="1">Uncharacterized protein</fullName>
    </submittedName>
</protein>
<evidence type="ECO:0000313" key="1">
    <source>
        <dbReference type="EMBL" id="QQP37314.1"/>
    </source>
</evidence>
<dbReference type="AlphaFoldDB" id="A0A7T8JWR8"/>
<reference evidence="2" key="1">
    <citation type="submission" date="2021-01" db="EMBL/GenBank/DDBJ databases">
        <title>Caligus Genome Assembly.</title>
        <authorList>
            <person name="Gallardo-Escarate C."/>
        </authorList>
    </citation>
    <scope>NUCLEOTIDE SEQUENCE [LARGE SCALE GENOMIC DNA]</scope>
</reference>